<comment type="caution">
    <text evidence="2">The sequence shown here is derived from an EMBL/GenBank/DDBJ whole genome shotgun (WGS) entry which is preliminary data.</text>
</comment>
<organism evidence="2 3">
    <name type="scientific">Lactuca sativa</name>
    <name type="common">Garden lettuce</name>
    <dbReference type="NCBI Taxonomy" id="4236"/>
    <lineage>
        <taxon>Eukaryota</taxon>
        <taxon>Viridiplantae</taxon>
        <taxon>Streptophyta</taxon>
        <taxon>Embryophyta</taxon>
        <taxon>Tracheophyta</taxon>
        <taxon>Spermatophyta</taxon>
        <taxon>Magnoliopsida</taxon>
        <taxon>eudicotyledons</taxon>
        <taxon>Gunneridae</taxon>
        <taxon>Pentapetalae</taxon>
        <taxon>asterids</taxon>
        <taxon>campanulids</taxon>
        <taxon>Asterales</taxon>
        <taxon>Asteraceae</taxon>
        <taxon>Cichorioideae</taxon>
        <taxon>Cichorieae</taxon>
        <taxon>Lactucinae</taxon>
        <taxon>Lactuca</taxon>
    </lineage>
</organism>
<accession>A0A9R1WF38</accession>
<gene>
    <name evidence="2" type="ORF">LSAT_V11C200084060</name>
</gene>
<keyword evidence="3" id="KW-1185">Reference proteome</keyword>
<proteinExistence type="predicted"/>
<evidence type="ECO:0000256" key="1">
    <source>
        <dbReference type="SAM" id="Coils"/>
    </source>
</evidence>
<dbReference type="Gramene" id="rna-gnl|WGS:NBSK|LSAT_2X91220_mrna">
    <property type="protein sequence ID" value="cds-PLY77751.1"/>
    <property type="gene ID" value="gene-LSAT_2X91220"/>
</dbReference>
<dbReference type="Proteomes" id="UP000235145">
    <property type="component" value="Unassembled WGS sequence"/>
</dbReference>
<dbReference type="EMBL" id="NBSK02000002">
    <property type="protein sequence ID" value="KAJ0222718.1"/>
    <property type="molecule type" value="Genomic_DNA"/>
</dbReference>
<dbReference type="PANTHER" id="PTHR34365:SF7">
    <property type="entry name" value="GLYCINE-RICH DOMAIN-CONTAINING PROTEIN 1"/>
    <property type="match status" value="1"/>
</dbReference>
<evidence type="ECO:0000313" key="2">
    <source>
        <dbReference type="EMBL" id="KAJ0222718.1"/>
    </source>
</evidence>
<reference evidence="2 3" key="1">
    <citation type="journal article" date="2017" name="Nat. Commun.">
        <title>Genome assembly with in vitro proximity ligation data and whole-genome triplication in lettuce.</title>
        <authorList>
            <person name="Reyes-Chin-Wo S."/>
            <person name="Wang Z."/>
            <person name="Yang X."/>
            <person name="Kozik A."/>
            <person name="Arikit S."/>
            <person name="Song C."/>
            <person name="Xia L."/>
            <person name="Froenicke L."/>
            <person name="Lavelle D.O."/>
            <person name="Truco M.J."/>
            <person name="Xia R."/>
            <person name="Zhu S."/>
            <person name="Xu C."/>
            <person name="Xu H."/>
            <person name="Xu X."/>
            <person name="Cox K."/>
            <person name="Korf I."/>
            <person name="Meyers B.C."/>
            <person name="Michelmore R.W."/>
        </authorList>
    </citation>
    <scope>NUCLEOTIDE SEQUENCE [LARGE SCALE GENOMIC DNA]</scope>
    <source>
        <strain evidence="3">cv. Salinas</strain>
        <tissue evidence="2">Seedlings</tissue>
    </source>
</reference>
<dbReference type="InterPro" id="IPR009836">
    <property type="entry name" value="GRDP-like"/>
</dbReference>
<sequence length="497" mass="56679">MVQPTEAQICIELENWMDSQDKKIETLSKQMKDLSRTMKELLNEMPQSIEKMIQQSQESQGKQHQQEVESELCHWPTTDVDVSSGDQPQQYTPFVTQPRILADLRGKHTKFSDQVDKFKFGNPRAPFSSSDFNEEEHDAMEIVTQRSQIALAYPAATAIAIATREENPSVKGNTSNSVAGSNLIFRFGPCGLPRLPYHFVHSIGPDSQSSQSPQFDITLLQSLLKPYEAPKLSVISNLIVTSHLIHQEGEDRHLKRFSFGAQSYYPQFKSFQGESRILLLAKITSGLVSSCSQEQNPQKNIMFYDTGWVPKRLEKQVFISSSQQYGGFVLDFHCNHFGPTAQFQNYKALFGLIIQVNSFTQRTIQKLRIKIDMEQESEWIVSLNILIHEDLVFAAKHQLQSIDEDMNNWFYGCQFLQRCKCQKLSVEFSLTTRQGEEMFGASYWRAGGVCRGTPLSRVTTTQLITNKVDSGNRFQKLINLPEINVIEVVLEIIEIKN</sequence>
<name>A0A9R1WF38_LACSA</name>
<protein>
    <submittedName>
        <fullName evidence="2">Uncharacterized protein</fullName>
    </submittedName>
</protein>
<dbReference type="AlphaFoldDB" id="A0A9R1WF38"/>
<feature type="coiled-coil region" evidence="1">
    <location>
        <begin position="17"/>
        <end position="51"/>
    </location>
</feature>
<keyword evidence="1" id="KW-0175">Coiled coil</keyword>
<evidence type="ECO:0000313" key="3">
    <source>
        <dbReference type="Proteomes" id="UP000235145"/>
    </source>
</evidence>
<dbReference type="PANTHER" id="PTHR34365">
    <property type="entry name" value="ENOLASE (DUF1399)"/>
    <property type="match status" value="1"/>
</dbReference>